<dbReference type="Pfam" id="PF13561">
    <property type="entry name" value="adh_short_C2"/>
    <property type="match status" value="1"/>
</dbReference>
<name>A0A4V1Z2U8_9ACTN</name>
<proteinExistence type="inferred from homology"/>
<evidence type="ECO:0000256" key="1">
    <source>
        <dbReference type="ARBA" id="ARBA00006484"/>
    </source>
</evidence>
<dbReference type="InterPro" id="IPR002347">
    <property type="entry name" value="SDR_fam"/>
</dbReference>
<feature type="region of interest" description="Disordered" evidence="2">
    <location>
        <begin position="197"/>
        <end position="218"/>
    </location>
</feature>
<organism evidence="3 4">
    <name type="scientific">Nocardioides iriomotensis</name>
    <dbReference type="NCBI Taxonomy" id="715784"/>
    <lineage>
        <taxon>Bacteria</taxon>
        <taxon>Bacillati</taxon>
        <taxon>Actinomycetota</taxon>
        <taxon>Actinomycetes</taxon>
        <taxon>Propionibacteriales</taxon>
        <taxon>Nocardioidaceae</taxon>
        <taxon>Nocardioides</taxon>
    </lineage>
</organism>
<dbReference type="RefSeq" id="WP_129984939.1">
    <property type="nucleotide sequence ID" value="NZ_SDPU01000001.1"/>
</dbReference>
<dbReference type="PANTHER" id="PTHR42879">
    <property type="entry name" value="3-OXOACYL-(ACYL-CARRIER-PROTEIN) REDUCTASE"/>
    <property type="match status" value="1"/>
</dbReference>
<evidence type="ECO:0000313" key="4">
    <source>
        <dbReference type="Proteomes" id="UP000291189"/>
    </source>
</evidence>
<reference evidence="3 4" key="1">
    <citation type="submission" date="2019-01" db="EMBL/GenBank/DDBJ databases">
        <title>Nocardioides guangzhouensis sp. nov., an actinobacterium isolated from soil.</title>
        <authorList>
            <person name="Fu Y."/>
            <person name="Cai Y."/>
            <person name="Lin Z."/>
            <person name="Chen P."/>
        </authorList>
    </citation>
    <scope>NUCLEOTIDE SEQUENCE [LARGE SCALE GENOMIC DNA]</scope>
    <source>
        <strain evidence="3 4">NBRC 105384</strain>
    </source>
</reference>
<accession>A0A4V1Z2U8</accession>
<dbReference type="InterPro" id="IPR050259">
    <property type="entry name" value="SDR"/>
</dbReference>
<evidence type="ECO:0000313" key="3">
    <source>
        <dbReference type="EMBL" id="RYU15656.1"/>
    </source>
</evidence>
<dbReference type="SUPFAM" id="SSF51735">
    <property type="entry name" value="NAD(P)-binding Rossmann-fold domains"/>
    <property type="match status" value="1"/>
</dbReference>
<dbReference type="Gene3D" id="3.40.50.720">
    <property type="entry name" value="NAD(P)-binding Rossmann-like Domain"/>
    <property type="match status" value="1"/>
</dbReference>
<gene>
    <name evidence="3" type="ORF">ETU37_00625</name>
</gene>
<dbReference type="PANTHER" id="PTHR42879:SF6">
    <property type="entry name" value="NADPH-DEPENDENT REDUCTASE BACG"/>
    <property type="match status" value="1"/>
</dbReference>
<evidence type="ECO:0000256" key="2">
    <source>
        <dbReference type="SAM" id="MobiDB-lite"/>
    </source>
</evidence>
<comment type="caution">
    <text evidence="3">The sequence shown here is derived from an EMBL/GenBank/DDBJ whole genome shotgun (WGS) entry which is preliminary data.</text>
</comment>
<sequence length="257" mass="26032">MELGLIGKVALVLGSTAGLGRASAEALAAEGAHVVVVGRRREMVDELVAALPSAAGVVADLTEPGAPQRIAAAAREAFGRVDVLVLNGGGPPPGTADAFDADTAQAAVDLLLKQHVALVTELLPAMREADWGRIVAIGSSGVQQPIPTLTASNVGRAALAAYLKTLAGAVAKDGVTVNMVLPGRIDTDRVAQLDQAAAERTGRTREEARTSSEGTIPAGRYGRPAEFGAVVAFLAGEPAAFVTGEQVRVDGGLVAGY</sequence>
<dbReference type="Proteomes" id="UP000291189">
    <property type="component" value="Unassembled WGS sequence"/>
</dbReference>
<keyword evidence="4" id="KW-1185">Reference proteome</keyword>
<dbReference type="InterPro" id="IPR036291">
    <property type="entry name" value="NAD(P)-bd_dom_sf"/>
</dbReference>
<protein>
    <submittedName>
        <fullName evidence="3">SDR family oxidoreductase</fullName>
    </submittedName>
</protein>
<comment type="similarity">
    <text evidence="1">Belongs to the short-chain dehydrogenases/reductases (SDR) family.</text>
</comment>
<dbReference type="PRINTS" id="PR00081">
    <property type="entry name" value="GDHRDH"/>
</dbReference>
<dbReference type="EMBL" id="SDPU01000001">
    <property type="protein sequence ID" value="RYU15656.1"/>
    <property type="molecule type" value="Genomic_DNA"/>
</dbReference>
<feature type="compositionally biased region" description="Basic and acidic residues" evidence="2">
    <location>
        <begin position="200"/>
        <end position="210"/>
    </location>
</feature>
<dbReference type="OrthoDB" id="9804774at2"/>
<dbReference type="AlphaFoldDB" id="A0A4V1Z2U8"/>